<name>A0ABT7IFQ3_9GAMM</name>
<dbReference type="Pfam" id="PF13469">
    <property type="entry name" value="Sulfotransfer_3"/>
    <property type="match status" value="1"/>
</dbReference>
<dbReference type="InterPro" id="IPR052736">
    <property type="entry name" value="Stf3_sulfotransferase"/>
</dbReference>
<keyword evidence="2" id="KW-1185">Reference proteome</keyword>
<dbReference type="Gene3D" id="3.40.50.300">
    <property type="entry name" value="P-loop containing nucleotide triphosphate hydrolases"/>
    <property type="match status" value="1"/>
</dbReference>
<dbReference type="PANTHER" id="PTHR36451">
    <property type="entry name" value="PAPS-DEPENDENT SULFOTRANSFERASE STF3"/>
    <property type="match status" value="1"/>
</dbReference>
<reference evidence="1 2" key="1">
    <citation type="submission" date="2023-06" db="EMBL/GenBank/DDBJ databases">
        <title>Marinobacter azerbaijanicus a moderately halophilic, isolated from Urmia Lake in Azerbaijan region of Iran.</title>
        <authorList>
            <person name="Sanchez-Porro C."/>
            <person name="Aghdam E.M."/>
            <person name="Saheb S.M."/>
            <person name="Tarhriz V."/>
            <person name="Kazemi E."/>
            <person name="Ammozegar M.A."/>
            <person name="Ventosa A."/>
            <person name="Hejazi M.S."/>
        </authorList>
    </citation>
    <scope>NUCLEOTIDE SEQUENCE [LARGE SCALE GENOMIC DNA]</scope>
    <source>
        <strain evidence="1 2">TBZ242</strain>
    </source>
</reference>
<evidence type="ECO:0000313" key="1">
    <source>
        <dbReference type="EMBL" id="MDL0431988.1"/>
    </source>
</evidence>
<dbReference type="InterPro" id="IPR027417">
    <property type="entry name" value="P-loop_NTPase"/>
</dbReference>
<proteinExistence type="predicted"/>
<gene>
    <name evidence="1" type="ORF">QPM17_12655</name>
</gene>
<accession>A0ABT7IFQ3</accession>
<dbReference type="Proteomes" id="UP001227964">
    <property type="component" value="Unassembled WGS sequence"/>
</dbReference>
<protein>
    <submittedName>
        <fullName evidence="1">Sulfotransferase</fullName>
    </submittedName>
</protein>
<organism evidence="1 2">
    <name type="scientific">Marinobacter azerbaijanicus</name>
    <dbReference type="NCBI Taxonomy" id="3050455"/>
    <lineage>
        <taxon>Bacteria</taxon>
        <taxon>Pseudomonadati</taxon>
        <taxon>Pseudomonadota</taxon>
        <taxon>Gammaproteobacteria</taxon>
        <taxon>Pseudomonadales</taxon>
        <taxon>Marinobacteraceae</taxon>
        <taxon>Marinobacter</taxon>
    </lineage>
</organism>
<evidence type="ECO:0000313" key="2">
    <source>
        <dbReference type="Proteomes" id="UP001227964"/>
    </source>
</evidence>
<dbReference type="EMBL" id="JASSVS010000006">
    <property type="protein sequence ID" value="MDL0431988.1"/>
    <property type="molecule type" value="Genomic_DNA"/>
</dbReference>
<comment type="caution">
    <text evidence="1">The sequence shown here is derived from an EMBL/GenBank/DDBJ whole genome shotgun (WGS) entry which is preliminary data.</text>
</comment>
<sequence length="279" mass="31880">MGFNLLRKVNRKRNSWLQQKQARDIEAFIGRLAIAEPIVVLGNQKTGSTAIAALLAEATAQSVTLDLQRAIQDVGWQLCVKYGVTNFGEVAYRYKEDFSRTIIKEPSLTYFYDEMVGLMPKAKFVFIQRNPYQNIRSILNRLKIPGNLHDIEYDDWSELQETPVWRLALDSSWLGRPRGTYIEGMAHRWDAAARTYLDAKDDFISIRYEEFTQNKKLAIENLAHQLGLKVQKDISASVDVQHQPKGNLDISPSEFFGERNCEIIRDICAGSASQLGYEL</sequence>
<dbReference type="RefSeq" id="WP_285391137.1">
    <property type="nucleotide sequence ID" value="NZ_JASSVS010000006.1"/>
</dbReference>
<dbReference type="PANTHER" id="PTHR36451:SF1">
    <property type="entry name" value="OMEGA-HYDROXY-BETA-DIHYDROMENAQUINONE-9 SULFOTRANSFERASE STF3"/>
    <property type="match status" value="1"/>
</dbReference>
<dbReference type="SUPFAM" id="SSF52540">
    <property type="entry name" value="P-loop containing nucleoside triphosphate hydrolases"/>
    <property type="match status" value="1"/>
</dbReference>